<feature type="compositionally biased region" description="Basic and acidic residues" evidence="1">
    <location>
        <begin position="55"/>
        <end position="80"/>
    </location>
</feature>
<feature type="compositionally biased region" description="Polar residues" evidence="1">
    <location>
        <begin position="1"/>
        <end position="16"/>
    </location>
</feature>
<gene>
    <name evidence="2" type="ORF">BDN70DRAFT_891673</name>
</gene>
<evidence type="ECO:0000256" key="1">
    <source>
        <dbReference type="SAM" id="MobiDB-lite"/>
    </source>
</evidence>
<keyword evidence="3" id="KW-1185">Reference proteome</keyword>
<evidence type="ECO:0000313" key="3">
    <source>
        <dbReference type="Proteomes" id="UP000807469"/>
    </source>
</evidence>
<sequence length="178" mass="19560">MSRSLPSEAPSNSRNETPLVPTSTGTSSSSGKSRSPSVKPPNVFSNDDLLSAENKLQEEDDKKKVQEALERKLNFADRFKQRGKRRLSTPEPLHDSENSAQDGIAEPENTPQKKRKLSAVVSSIVVKDVLKNAEGKVEDKDTSAQAEYHKAMDSYPNSLKDGGNGLQVVWISPVLYHV</sequence>
<dbReference type="OrthoDB" id="5544050at2759"/>
<name>A0A9P5Z8I9_9AGAR</name>
<proteinExistence type="predicted"/>
<evidence type="ECO:0000313" key="2">
    <source>
        <dbReference type="EMBL" id="KAF9483612.1"/>
    </source>
</evidence>
<accession>A0A9P5Z8I9</accession>
<reference evidence="2" key="1">
    <citation type="submission" date="2020-11" db="EMBL/GenBank/DDBJ databases">
        <authorList>
            <consortium name="DOE Joint Genome Institute"/>
            <person name="Ahrendt S."/>
            <person name="Riley R."/>
            <person name="Andreopoulos W."/>
            <person name="Labutti K."/>
            <person name="Pangilinan J."/>
            <person name="Ruiz-Duenas F.J."/>
            <person name="Barrasa J.M."/>
            <person name="Sanchez-Garcia M."/>
            <person name="Camarero S."/>
            <person name="Miyauchi S."/>
            <person name="Serrano A."/>
            <person name="Linde D."/>
            <person name="Babiker R."/>
            <person name="Drula E."/>
            <person name="Ayuso-Fernandez I."/>
            <person name="Pacheco R."/>
            <person name="Padilla G."/>
            <person name="Ferreira P."/>
            <person name="Barriuso J."/>
            <person name="Kellner H."/>
            <person name="Castanera R."/>
            <person name="Alfaro M."/>
            <person name="Ramirez L."/>
            <person name="Pisabarro A.G."/>
            <person name="Kuo A."/>
            <person name="Tritt A."/>
            <person name="Lipzen A."/>
            <person name="He G."/>
            <person name="Yan M."/>
            <person name="Ng V."/>
            <person name="Cullen D."/>
            <person name="Martin F."/>
            <person name="Rosso M.-N."/>
            <person name="Henrissat B."/>
            <person name="Hibbett D."/>
            <person name="Martinez A.T."/>
            <person name="Grigoriev I.V."/>
        </authorList>
    </citation>
    <scope>NUCLEOTIDE SEQUENCE</scope>
    <source>
        <strain evidence="2">CIRM-BRFM 674</strain>
    </source>
</reference>
<protein>
    <submittedName>
        <fullName evidence="2">Uncharacterized protein</fullName>
    </submittedName>
</protein>
<dbReference type="EMBL" id="MU155152">
    <property type="protein sequence ID" value="KAF9483612.1"/>
    <property type="molecule type" value="Genomic_DNA"/>
</dbReference>
<feature type="compositionally biased region" description="Low complexity" evidence="1">
    <location>
        <begin position="17"/>
        <end position="41"/>
    </location>
</feature>
<dbReference type="AlphaFoldDB" id="A0A9P5Z8I9"/>
<organism evidence="2 3">
    <name type="scientific">Pholiota conissans</name>
    <dbReference type="NCBI Taxonomy" id="109636"/>
    <lineage>
        <taxon>Eukaryota</taxon>
        <taxon>Fungi</taxon>
        <taxon>Dikarya</taxon>
        <taxon>Basidiomycota</taxon>
        <taxon>Agaricomycotina</taxon>
        <taxon>Agaricomycetes</taxon>
        <taxon>Agaricomycetidae</taxon>
        <taxon>Agaricales</taxon>
        <taxon>Agaricineae</taxon>
        <taxon>Strophariaceae</taxon>
        <taxon>Pholiota</taxon>
    </lineage>
</organism>
<comment type="caution">
    <text evidence="2">The sequence shown here is derived from an EMBL/GenBank/DDBJ whole genome shotgun (WGS) entry which is preliminary data.</text>
</comment>
<dbReference type="Proteomes" id="UP000807469">
    <property type="component" value="Unassembled WGS sequence"/>
</dbReference>
<feature type="region of interest" description="Disordered" evidence="1">
    <location>
        <begin position="1"/>
        <end position="116"/>
    </location>
</feature>